<organism evidence="1 2">
    <name type="scientific">Rhodoplanes elegans</name>
    <dbReference type="NCBI Taxonomy" id="29408"/>
    <lineage>
        <taxon>Bacteria</taxon>
        <taxon>Pseudomonadati</taxon>
        <taxon>Pseudomonadota</taxon>
        <taxon>Alphaproteobacteria</taxon>
        <taxon>Hyphomicrobiales</taxon>
        <taxon>Nitrobacteraceae</taxon>
        <taxon>Rhodoplanes</taxon>
    </lineage>
</organism>
<dbReference type="AlphaFoldDB" id="A0A327KRY6"/>
<reference evidence="1 2" key="1">
    <citation type="submission" date="2017-07" db="EMBL/GenBank/DDBJ databases">
        <title>Draft Genome Sequences of Select Purple Nonsulfur Bacteria.</title>
        <authorList>
            <person name="Lasarre B."/>
            <person name="Mckinlay J.B."/>
        </authorList>
    </citation>
    <scope>NUCLEOTIDE SEQUENCE [LARGE SCALE GENOMIC DNA]</scope>
    <source>
        <strain evidence="1 2">DSM 11907</strain>
    </source>
</reference>
<sequence length="76" mass="7709">MAPARRDAVGDAVRALEGVRVSEPTRGRLIAEVPADAVAATLQALTEMPGVLTASVLSPDMPIARADAAASPEVTS</sequence>
<evidence type="ECO:0000313" key="1">
    <source>
        <dbReference type="EMBL" id="RAI41710.1"/>
    </source>
</evidence>
<gene>
    <name evidence="1" type="ORF">CH338_02265</name>
</gene>
<protein>
    <submittedName>
        <fullName evidence="1">Uncharacterized protein</fullName>
    </submittedName>
</protein>
<name>A0A327KRY6_9BRAD</name>
<accession>A0A327KRY6</accession>
<dbReference type="EMBL" id="NPEU01000011">
    <property type="protein sequence ID" value="RAI41710.1"/>
    <property type="molecule type" value="Genomic_DNA"/>
</dbReference>
<dbReference type="Proteomes" id="UP000248863">
    <property type="component" value="Unassembled WGS sequence"/>
</dbReference>
<evidence type="ECO:0000313" key="2">
    <source>
        <dbReference type="Proteomes" id="UP000248863"/>
    </source>
</evidence>
<keyword evidence="2" id="KW-1185">Reference proteome</keyword>
<proteinExistence type="predicted"/>
<comment type="caution">
    <text evidence="1">The sequence shown here is derived from an EMBL/GenBank/DDBJ whole genome shotgun (WGS) entry which is preliminary data.</text>
</comment>